<evidence type="ECO:0000313" key="3">
    <source>
        <dbReference type="EMBL" id="SHN76089.1"/>
    </source>
</evidence>
<dbReference type="Gene3D" id="3.40.50.410">
    <property type="entry name" value="von Willebrand factor, type A domain"/>
    <property type="match status" value="1"/>
</dbReference>
<dbReference type="InterPro" id="IPR028087">
    <property type="entry name" value="Tad_N"/>
</dbReference>
<dbReference type="AlphaFoldDB" id="A0A1M7TZE5"/>
<dbReference type="InterPro" id="IPR036465">
    <property type="entry name" value="vWFA_dom_sf"/>
</dbReference>
<protein>
    <submittedName>
        <fullName evidence="3">Flp pilus assembly protein TadG</fullName>
    </submittedName>
</protein>
<proteinExistence type="predicted"/>
<evidence type="ECO:0000256" key="1">
    <source>
        <dbReference type="SAM" id="Phobius"/>
    </source>
</evidence>
<organism evidence="3 4">
    <name type="scientific">Bradyrhizobium erythrophlei</name>
    <dbReference type="NCBI Taxonomy" id="1437360"/>
    <lineage>
        <taxon>Bacteria</taxon>
        <taxon>Pseudomonadati</taxon>
        <taxon>Pseudomonadota</taxon>
        <taxon>Alphaproteobacteria</taxon>
        <taxon>Hyphomicrobiales</taxon>
        <taxon>Nitrobacteraceae</taxon>
        <taxon>Bradyrhizobium</taxon>
    </lineage>
</organism>
<keyword evidence="1" id="KW-0472">Membrane</keyword>
<dbReference type="Proteomes" id="UP000184096">
    <property type="component" value="Chromosome I"/>
</dbReference>
<evidence type="ECO:0000259" key="2">
    <source>
        <dbReference type="Pfam" id="PF13400"/>
    </source>
</evidence>
<gene>
    <name evidence="3" type="ORF">SAMN05444170_3116</name>
</gene>
<feature type="transmembrane region" description="Helical" evidence="1">
    <location>
        <begin position="20"/>
        <end position="38"/>
    </location>
</feature>
<dbReference type="Pfam" id="PF13400">
    <property type="entry name" value="Tad"/>
    <property type="match status" value="1"/>
</dbReference>
<name>A0A1M7TZE5_9BRAD</name>
<keyword evidence="4" id="KW-1185">Reference proteome</keyword>
<reference evidence="4" key="1">
    <citation type="submission" date="2016-11" db="EMBL/GenBank/DDBJ databases">
        <authorList>
            <person name="Varghese N."/>
            <person name="Submissions S."/>
        </authorList>
    </citation>
    <scope>NUCLEOTIDE SEQUENCE [LARGE SCALE GENOMIC DNA]</scope>
    <source>
        <strain evidence="4">GAS401</strain>
    </source>
</reference>
<dbReference type="OrthoDB" id="7624353at2"/>
<feature type="domain" description="Putative Flp pilus-assembly TadG-like N-terminal" evidence="2">
    <location>
        <begin position="17"/>
        <end position="60"/>
    </location>
</feature>
<dbReference type="EMBL" id="LT670849">
    <property type="protein sequence ID" value="SHN76089.1"/>
    <property type="molecule type" value="Genomic_DNA"/>
</dbReference>
<keyword evidence="1" id="KW-1133">Transmembrane helix</keyword>
<accession>A0A1M7TZE5</accession>
<keyword evidence="1" id="KW-0812">Transmembrane</keyword>
<evidence type="ECO:0000313" key="4">
    <source>
        <dbReference type="Proteomes" id="UP000184096"/>
    </source>
</evidence>
<sequence length="587" mass="61415">MHIFSGLMKRFRTDQRGNIAVIFGIAVIPIISAVGVAVDYSEASRMKAKLQSAADAAAVASISQNSQGWLAASQMTGNGAVTTAQTDAMNIFYGNVYTVYKQAASNNLFSLNTSLTNATVTKTGAGLTSTVKFNATVPTTFMNVVGFNSLVVQGSSSASASLPLYLDFYVALDVSGSMGLPSTTTPNGGDAKRMQTINPDNWVQYRTGCTLACHFAPQKSACVDPPVTAPAAPPPNPATTVTSYTQQYNTNNYCMGYIYSRVSQSALSTLLNATPSQLGGSGPPVPKQVPGLPVAMLPTLNNSMTGPNSFITGNSASTTWSLPAVTSCPTAGTDACIQLRLDAVGVALNATQAVNGIDGLFATAVNPQYMQVPQQFRIGLYPFITKMDTSYAPLTSTINANPNTPGTINYQAQNLAQELDTNMNTALGSGGTHIDVGLNSLNTLITSVGTGSNSNNTLPYIFLITDGAQDPQSKGVPNGNWSGSNHAVTLGDISNQFPNICTTIKGRGIVISVLYIPYQTINPVNASFANDEDDFANNNINGPPGISTALTNCASPGFMYTANTPGDITTSLQAMFKHALMTAHLTN</sequence>